<dbReference type="AlphaFoldDB" id="A0A7R9BWW4"/>
<dbReference type="SMART" id="SM00195">
    <property type="entry name" value="DSPc"/>
    <property type="match status" value="1"/>
</dbReference>
<dbReference type="InterPro" id="IPR052103">
    <property type="entry name" value="Dual_spec_Phospatases"/>
</dbReference>
<evidence type="ECO:0000313" key="6">
    <source>
        <dbReference type="EMBL" id="CAD7283125.1"/>
    </source>
</evidence>
<keyword evidence="2" id="KW-0378">Hydrolase</keyword>
<sequence length="123" mass="13879">IVDVLDTPTAGLSLHFDSLADKIESSKKKNRRTLVHCFAGISRSATICMVYLMKYQNLTLKQAYQRVKSCRKEIRPNVGFFRQMIEFEISLFGKSTVEMIPNPSANPAGRHCNEAVDEIPGMQ</sequence>
<organism evidence="6">
    <name type="scientific">Notodromas monacha</name>
    <dbReference type="NCBI Taxonomy" id="399045"/>
    <lineage>
        <taxon>Eukaryota</taxon>
        <taxon>Metazoa</taxon>
        <taxon>Ecdysozoa</taxon>
        <taxon>Arthropoda</taxon>
        <taxon>Crustacea</taxon>
        <taxon>Oligostraca</taxon>
        <taxon>Ostracoda</taxon>
        <taxon>Podocopa</taxon>
        <taxon>Podocopida</taxon>
        <taxon>Cypridocopina</taxon>
        <taxon>Cypridoidea</taxon>
        <taxon>Cyprididae</taxon>
        <taxon>Notodromas</taxon>
    </lineage>
</organism>
<dbReference type="InterPro" id="IPR000387">
    <property type="entry name" value="Tyr_Pase_dom"/>
</dbReference>
<feature type="domain" description="Tyrosine specific protein phosphatases" evidence="5">
    <location>
        <begin position="14"/>
        <end position="71"/>
    </location>
</feature>
<feature type="domain" description="Tyrosine-protein phosphatase" evidence="4">
    <location>
        <begin position="1"/>
        <end position="93"/>
    </location>
</feature>
<dbReference type="PROSITE" id="PS50054">
    <property type="entry name" value="TYR_PHOSPHATASE_DUAL"/>
    <property type="match status" value="1"/>
</dbReference>
<dbReference type="InterPro" id="IPR000340">
    <property type="entry name" value="Dual-sp_phosphatase_cat-dom"/>
</dbReference>
<dbReference type="PANTHER" id="PTHR45961">
    <property type="entry name" value="IP21249P"/>
    <property type="match status" value="1"/>
</dbReference>
<evidence type="ECO:0000313" key="7">
    <source>
        <dbReference type="Proteomes" id="UP000678499"/>
    </source>
</evidence>
<dbReference type="InterPro" id="IPR016130">
    <property type="entry name" value="Tyr_Pase_AS"/>
</dbReference>
<comment type="similarity">
    <text evidence="1">Belongs to the protein-tyrosine phosphatase family. Non-receptor class dual specificity subfamily.</text>
</comment>
<accession>A0A7R9BWW4</accession>
<dbReference type="Pfam" id="PF00782">
    <property type="entry name" value="DSPc"/>
    <property type="match status" value="1"/>
</dbReference>
<evidence type="ECO:0000259" key="4">
    <source>
        <dbReference type="PROSITE" id="PS50054"/>
    </source>
</evidence>
<dbReference type="EMBL" id="CAJPEX010004863">
    <property type="protein sequence ID" value="CAG0923277.1"/>
    <property type="molecule type" value="Genomic_DNA"/>
</dbReference>
<dbReference type="EMBL" id="OA886900">
    <property type="protein sequence ID" value="CAD7283125.1"/>
    <property type="molecule type" value="Genomic_DNA"/>
</dbReference>
<keyword evidence="3" id="KW-0904">Protein phosphatase</keyword>
<dbReference type="Proteomes" id="UP000678499">
    <property type="component" value="Unassembled WGS sequence"/>
</dbReference>
<dbReference type="SUPFAM" id="SSF52799">
    <property type="entry name" value="(Phosphotyrosine protein) phosphatases II"/>
    <property type="match status" value="1"/>
</dbReference>
<reference evidence="6" key="1">
    <citation type="submission" date="2020-11" db="EMBL/GenBank/DDBJ databases">
        <authorList>
            <person name="Tran Van P."/>
        </authorList>
    </citation>
    <scope>NUCLEOTIDE SEQUENCE</scope>
</reference>
<dbReference type="InterPro" id="IPR029021">
    <property type="entry name" value="Prot-tyrosine_phosphatase-like"/>
</dbReference>
<dbReference type="PANTHER" id="PTHR45961:SF6">
    <property type="entry name" value="IP21249P"/>
    <property type="match status" value="1"/>
</dbReference>
<keyword evidence="7" id="KW-1185">Reference proteome</keyword>
<dbReference type="GO" id="GO:0005737">
    <property type="term" value="C:cytoplasm"/>
    <property type="evidence" value="ECO:0007669"/>
    <property type="project" value="TreeGrafter"/>
</dbReference>
<dbReference type="GO" id="GO:0004721">
    <property type="term" value="F:phosphoprotein phosphatase activity"/>
    <property type="evidence" value="ECO:0007669"/>
    <property type="project" value="UniProtKB-KW"/>
</dbReference>
<evidence type="ECO:0000259" key="5">
    <source>
        <dbReference type="PROSITE" id="PS50056"/>
    </source>
</evidence>
<evidence type="ECO:0000256" key="3">
    <source>
        <dbReference type="ARBA" id="ARBA00022912"/>
    </source>
</evidence>
<proteinExistence type="inferred from homology"/>
<name>A0A7R9BWW4_9CRUS</name>
<evidence type="ECO:0000256" key="2">
    <source>
        <dbReference type="ARBA" id="ARBA00022801"/>
    </source>
</evidence>
<evidence type="ECO:0000256" key="1">
    <source>
        <dbReference type="ARBA" id="ARBA00008601"/>
    </source>
</evidence>
<dbReference type="PROSITE" id="PS00383">
    <property type="entry name" value="TYR_PHOSPHATASE_1"/>
    <property type="match status" value="1"/>
</dbReference>
<gene>
    <name evidence="6" type="ORF">NMOB1V02_LOCUS10743</name>
</gene>
<protein>
    <submittedName>
        <fullName evidence="6">Uncharacterized protein</fullName>
    </submittedName>
</protein>
<dbReference type="InterPro" id="IPR020422">
    <property type="entry name" value="TYR_PHOSPHATASE_DUAL_dom"/>
</dbReference>
<dbReference type="OrthoDB" id="10252009at2759"/>
<dbReference type="PROSITE" id="PS50056">
    <property type="entry name" value="TYR_PHOSPHATASE_2"/>
    <property type="match status" value="1"/>
</dbReference>
<feature type="non-terminal residue" evidence="6">
    <location>
        <position position="1"/>
    </location>
</feature>
<dbReference type="Gene3D" id="3.90.190.10">
    <property type="entry name" value="Protein tyrosine phosphatase superfamily"/>
    <property type="match status" value="1"/>
</dbReference>